<gene>
    <name evidence="2" type="ORF">MBMO_EBAC080-L32B05.15</name>
</gene>
<reference evidence="2" key="1">
    <citation type="submission" date="2003-12" db="EMBL/GenBank/DDBJ databases">
        <title>Monterey Bay Coastal Ocean Microbial Observatory environmental clone sequencing.</title>
        <authorList>
            <person name="DeLong E.F."/>
        </authorList>
    </citation>
    <scope>NUCLEOTIDE SEQUENCE</scope>
</reference>
<keyword evidence="1" id="KW-1133">Transmembrane helix</keyword>
<accession>Q6SGU5</accession>
<dbReference type="AlphaFoldDB" id="Q6SGU5"/>
<evidence type="ECO:0000256" key="1">
    <source>
        <dbReference type="SAM" id="Phobius"/>
    </source>
</evidence>
<keyword evidence="1" id="KW-0812">Transmembrane</keyword>
<sequence>MFETFLLAGGLVAGILLFFRLFARKRKPMARSALGYQATLRQKAVKSSTNSRYAAVSCNGHCSAIKRLQGKRFLEREAPRLPVPGCPAARCDCMYTHHDDRRTGRRDRRGLSQIAKEFFNYSEQPNRRNRPGRRAAD</sequence>
<evidence type="ECO:0000313" key="2">
    <source>
        <dbReference type="EMBL" id="AAS07979.1"/>
    </source>
</evidence>
<organism evidence="2">
    <name type="scientific">uncultured marine bacterium 463</name>
    <dbReference type="NCBI Taxonomy" id="257394"/>
    <lineage>
        <taxon>Bacteria</taxon>
        <taxon>environmental samples</taxon>
    </lineage>
</organism>
<keyword evidence="1" id="KW-0472">Membrane</keyword>
<feature type="transmembrane region" description="Helical" evidence="1">
    <location>
        <begin position="6"/>
        <end position="23"/>
    </location>
</feature>
<protein>
    <submittedName>
        <fullName evidence="2">Uncharacterized protein</fullName>
    </submittedName>
</protein>
<name>Q6SGU5_9BACT</name>
<proteinExistence type="predicted"/>
<reference evidence="2" key="2">
    <citation type="submission" date="2004-02" db="EMBL/GenBank/DDBJ databases">
        <authorList>
            <person name="Heidelberg J.F."/>
            <person name="Eisen J.A."/>
            <person name="Nelson W.C."/>
            <person name="DeLong E.F."/>
        </authorList>
    </citation>
    <scope>NUCLEOTIDE SEQUENCE</scope>
</reference>
<dbReference type="EMBL" id="AY458641">
    <property type="protein sequence ID" value="AAS07979.1"/>
    <property type="molecule type" value="Genomic_DNA"/>
</dbReference>